<keyword evidence="1" id="KW-0347">Helicase</keyword>
<keyword evidence="1" id="KW-0547">Nucleotide-binding</keyword>
<keyword evidence="2" id="KW-1185">Reference proteome</keyword>
<proteinExistence type="predicted"/>
<dbReference type="AlphaFoldDB" id="A0AAD9Y4F4"/>
<gene>
    <name evidence="1" type="ORF">CKAH01_01762</name>
</gene>
<evidence type="ECO:0000313" key="1">
    <source>
        <dbReference type="EMBL" id="KAK2735381.1"/>
    </source>
</evidence>
<dbReference type="Proteomes" id="UP001281614">
    <property type="component" value="Unassembled WGS sequence"/>
</dbReference>
<keyword evidence="1" id="KW-0067">ATP-binding</keyword>
<dbReference type="GO" id="GO:0004386">
    <property type="term" value="F:helicase activity"/>
    <property type="evidence" value="ECO:0007669"/>
    <property type="project" value="UniProtKB-KW"/>
</dbReference>
<comment type="caution">
    <text evidence="1">The sequence shown here is derived from an EMBL/GenBank/DDBJ whole genome shotgun (WGS) entry which is preliminary data.</text>
</comment>
<dbReference type="EMBL" id="VYYT01000444">
    <property type="protein sequence ID" value="KAK2735381.1"/>
    <property type="molecule type" value="Genomic_DNA"/>
</dbReference>
<name>A0AAD9Y4F4_COLKA</name>
<keyword evidence="1" id="KW-0378">Hydrolase</keyword>
<sequence>MSRNDALVVLGDCFKPTAMFGDMCEKVETFVDERHNEFFEDAELSIFKFIMRSGHPVFHVNQWVKALVEEC</sequence>
<accession>A0AAD9Y4F4</accession>
<protein>
    <submittedName>
        <fullName evidence="1">DNA helicase</fullName>
    </submittedName>
</protein>
<reference evidence="1" key="1">
    <citation type="submission" date="2023-02" db="EMBL/GenBank/DDBJ databases">
        <title>Colletotrichum kahawae CIFC_Que2 genome sequencing and assembly.</title>
        <authorList>
            <person name="Baroncelli R."/>
        </authorList>
    </citation>
    <scope>NUCLEOTIDE SEQUENCE</scope>
    <source>
        <strain evidence="1">CIFC_Que2</strain>
    </source>
</reference>
<organism evidence="1 2">
    <name type="scientific">Colletotrichum kahawae</name>
    <name type="common">Coffee berry disease fungus</name>
    <dbReference type="NCBI Taxonomy" id="34407"/>
    <lineage>
        <taxon>Eukaryota</taxon>
        <taxon>Fungi</taxon>
        <taxon>Dikarya</taxon>
        <taxon>Ascomycota</taxon>
        <taxon>Pezizomycotina</taxon>
        <taxon>Sordariomycetes</taxon>
        <taxon>Hypocreomycetidae</taxon>
        <taxon>Glomerellales</taxon>
        <taxon>Glomerellaceae</taxon>
        <taxon>Colletotrichum</taxon>
        <taxon>Colletotrichum gloeosporioides species complex</taxon>
    </lineage>
</organism>
<evidence type="ECO:0000313" key="2">
    <source>
        <dbReference type="Proteomes" id="UP001281614"/>
    </source>
</evidence>